<feature type="transmembrane region" description="Helical" evidence="1">
    <location>
        <begin position="125"/>
        <end position="147"/>
    </location>
</feature>
<feature type="transmembrane region" description="Helical" evidence="1">
    <location>
        <begin position="49"/>
        <end position="66"/>
    </location>
</feature>
<reference evidence="3" key="1">
    <citation type="submission" date="2023-02" db="EMBL/GenBank/DDBJ databases">
        <title>Nocardiopsis ansamitocini NBRC 112285.</title>
        <authorList>
            <person name="Ichikawa N."/>
            <person name="Sato H."/>
            <person name="Tonouchi N."/>
        </authorList>
    </citation>
    <scope>NUCLEOTIDE SEQUENCE</scope>
    <source>
        <strain evidence="3">NBRC 112285</strain>
    </source>
</reference>
<organism evidence="3 4">
    <name type="scientific">Nocardiopsis ansamitocini</name>
    <dbReference type="NCBI Taxonomy" id="1670832"/>
    <lineage>
        <taxon>Bacteria</taxon>
        <taxon>Bacillati</taxon>
        <taxon>Actinomycetota</taxon>
        <taxon>Actinomycetes</taxon>
        <taxon>Streptosporangiales</taxon>
        <taxon>Nocardiopsidaceae</taxon>
        <taxon>Nocardiopsis</taxon>
    </lineage>
</organism>
<feature type="transmembrane region" description="Helical" evidence="1">
    <location>
        <begin position="92"/>
        <end position="113"/>
    </location>
</feature>
<feature type="domain" description="CAAX prenyl protease 2/Lysostaphin resistance protein A-like" evidence="2">
    <location>
        <begin position="202"/>
        <end position="298"/>
    </location>
</feature>
<proteinExistence type="predicted"/>
<evidence type="ECO:0000313" key="3">
    <source>
        <dbReference type="EMBL" id="GLU47537.1"/>
    </source>
</evidence>
<accession>A0A9W6UIB9</accession>
<feature type="transmembrane region" description="Helical" evidence="1">
    <location>
        <begin position="12"/>
        <end position="29"/>
    </location>
</feature>
<feature type="transmembrane region" description="Helical" evidence="1">
    <location>
        <begin position="168"/>
        <end position="188"/>
    </location>
</feature>
<keyword evidence="1" id="KW-0472">Membrane</keyword>
<keyword evidence="1" id="KW-1133">Transmembrane helix</keyword>
<dbReference type="InterPro" id="IPR003675">
    <property type="entry name" value="Rce1/LyrA-like_dom"/>
</dbReference>
<evidence type="ECO:0000256" key="1">
    <source>
        <dbReference type="SAM" id="Phobius"/>
    </source>
</evidence>
<dbReference type="GO" id="GO:0080120">
    <property type="term" value="P:CAAX-box protein maturation"/>
    <property type="evidence" value="ECO:0007669"/>
    <property type="project" value="UniProtKB-ARBA"/>
</dbReference>
<dbReference type="EMBL" id="BSQG01000002">
    <property type="protein sequence ID" value="GLU47537.1"/>
    <property type="molecule type" value="Genomic_DNA"/>
</dbReference>
<feature type="transmembrane region" description="Helical" evidence="1">
    <location>
        <begin position="200"/>
        <end position="224"/>
    </location>
</feature>
<keyword evidence="1" id="KW-0812">Transmembrane</keyword>
<dbReference type="Proteomes" id="UP001165092">
    <property type="component" value="Unassembled WGS sequence"/>
</dbReference>
<feature type="transmembrane region" description="Helical" evidence="1">
    <location>
        <begin position="264"/>
        <end position="281"/>
    </location>
</feature>
<dbReference type="GO" id="GO:0004175">
    <property type="term" value="F:endopeptidase activity"/>
    <property type="evidence" value="ECO:0007669"/>
    <property type="project" value="UniProtKB-ARBA"/>
</dbReference>
<gene>
    <name evidence="3" type="ORF">Nans01_18880</name>
</gene>
<keyword evidence="4" id="KW-1185">Reference proteome</keyword>
<dbReference type="Pfam" id="PF02517">
    <property type="entry name" value="Rce1-like"/>
    <property type="match status" value="1"/>
</dbReference>
<feature type="transmembrane region" description="Helical" evidence="1">
    <location>
        <begin position="288"/>
        <end position="307"/>
    </location>
</feature>
<comment type="caution">
    <text evidence="3">The sequence shown here is derived from an EMBL/GenBank/DDBJ whole genome shotgun (WGS) entry which is preliminary data.</text>
</comment>
<protein>
    <recommendedName>
        <fullName evidence="2">CAAX prenyl protease 2/Lysostaphin resistance protein A-like domain-containing protein</fullName>
    </recommendedName>
</protein>
<name>A0A9W6UIB9_9ACTN</name>
<dbReference type="RefSeq" id="WP_285758645.1">
    <property type="nucleotide sequence ID" value="NZ_BSQG01000002.1"/>
</dbReference>
<feature type="transmembrane region" description="Helical" evidence="1">
    <location>
        <begin position="236"/>
        <end position="258"/>
    </location>
</feature>
<sequence length="312" mass="34194">MENALAGRLPRALVVCLGLVVFLVSAVYLYSVGSTRIRGTDDFSSGELWTLWLPVAVTMLCVRFIPWRRPPDDDLIGQVGHMFRGRRVDQEVVVLLACLFGFFVGDGFLEFAFRTMSPGLSGLAYHTAKVVFLLILPLILIGGSGIMRHVSGPDLMTLATRVPLGWRWAGLVGVLAYLYLNVFLRWTTAAVGEERIPQGYSLLLGLLLTIATSALLQEFFFRVLLQTRVEALLGRWPAIVATALLCAAAELVGAGFVPSVSEELAMTAAVTVPVGLMYGYLWSRYRNIWLNFLLHGGVSCLVLFPALQGTVL</sequence>
<evidence type="ECO:0000259" key="2">
    <source>
        <dbReference type="Pfam" id="PF02517"/>
    </source>
</evidence>
<dbReference type="AlphaFoldDB" id="A0A9W6UIB9"/>
<evidence type="ECO:0000313" key="4">
    <source>
        <dbReference type="Proteomes" id="UP001165092"/>
    </source>
</evidence>